<dbReference type="PANTHER" id="PTHR30237:SF2">
    <property type="entry name" value="MUREIN TETRAPEPTIDE CARBOXYPEPTIDASE"/>
    <property type="match status" value="1"/>
</dbReference>
<dbReference type="SUPFAM" id="SSF141986">
    <property type="entry name" value="LD-carboxypeptidase A C-terminal domain-like"/>
    <property type="match status" value="1"/>
</dbReference>
<dbReference type="Pfam" id="PF17676">
    <property type="entry name" value="Peptidase_S66C"/>
    <property type="match status" value="1"/>
</dbReference>
<dbReference type="Proteomes" id="UP000711407">
    <property type="component" value="Unassembled WGS sequence"/>
</dbReference>
<dbReference type="InterPro" id="IPR003507">
    <property type="entry name" value="S66_fam"/>
</dbReference>
<protein>
    <submittedName>
        <fullName evidence="6">LD-carboxypeptidase</fullName>
    </submittedName>
</protein>
<organism evidence="6 7">
    <name type="scientific">Candidatus Amulumruptor caecigallinarius</name>
    <dbReference type="NCBI Taxonomy" id="2109911"/>
    <lineage>
        <taxon>Bacteria</taxon>
        <taxon>Pseudomonadati</taxon>
        <taxon>Bacteroidota</taxon>
        <taxon>Bacteroidia</taxon>
        <taxon>Bacteroidales</taxon>
        <taxon>Muribaculaceae</taxon>
        <taxon>Candidatus Amulumruptor</taxon>
    </lineage>
</organism>
<evidence type="ECO:0000256" key="4">
    <source>
        <dbReference type="ARBA" id="ARBA00022801"/>
    </source>
</evidence>
<evidence type="ECO:0000313" key="6">
    <source>
        <dbReference type="EMBL" id="HJE39571.1"/>
    </source>
</evidence>
<dbReference type="EMBL" id="DYXT01000038">
    <property type="protein sequence ID" value="HJE39571.1"/>
    <property type="molecule type" value="Genomic_DNA"/>
</dbReference>
<keyword evidence="4" id="KW-0378">Hydrolase</keyword>
<dbReference type="GO" id="GO:0004180">
    <property type="term" value="F:carboxypeptidase activity"/>
    <property type="evidence" value="ECO:0007669"/>
    <property type="project" value="UniProtKB-KW"/>
</dbReference>
<dbReference type="GO" id="GO:0006508">
    <property type="term" value="P:proteolysis"/>
    <property type="evidence" value="ECO:0007669"/>
    <property type="project" value="UniProtKB-KW"/>
</dbReference>
<comment type="similarity">
    <text evidence="1">Belongs to the peptidase S66 family.</text>
</comment>
<sequence>MLLNTILSVVMTIITPPALQEGDKIAIVSPSGAVNAEYIQASLPVLQEQGWVPVVGDHAYDHDGSYAGTQEARYADLRQALLDPEIKAVMCSRGGYGAVHILQQLDSLPLRDNPKWLIGFSDITILHALLAKNGIESIHGSMTSHLAKTNGEDDDSRALFDILRGTLITYELPADARNRLGEASGRLYGGNLAVFDALIGTPYDFFNQEGDIILFMEDIAEPVYKVERQMYKLKLMGVFDRIKGLVVGQFTDYPGAKAKEMEDMIARMVAGYDFPVVFDAPIGHVSHNIPLVEGRMTTLTVTPEGVTLKQ</sequence>
<dbReference type="SUPFAM" id="SSF52317">
    <property type="entry name" value="Class I glutamine amidotransferase-like"/>
    <property type="match status" value="1"/>
</dbReference>
<evidence type="ECO:0000256" key="3">
    <source>
        <dbReference type="ARBA" id="ARBA00022670"/>
    </source>
</evidence>
<evidence type="ECO:0000313" key="7">
    <source>
        <dbReference type="Proteomes" id="UP000711407"/>
    </source>
</evidence>
<keyword evidence="5" id="KW-0720">Serine protease</keyword>
<dbReference type="PIRSF" id="PIRSF028757">
    <property type="entry name" value="LD-carboxypeptidase"/>
    <property type="match status" value="1"/>
</dbReference>
<gene>
    <name evidence="6" type="ORF">K8V47_07440</name>
</gene>
<dbReference type="CDD" id="cd07025">
    <property type="entry name" value="Peptidase_S66"/>
    <property type="match status" value="1"/>
</dbReference>
<name>A0A4Q0UAM5_9BACT</name>
<keyword evidence="3" id="KW-0645">Protease</keyword>
<dbReference type="Gene3D" id="3.50.30.60">
    <property type="entry name" value="LD-carboxypeptidase A C-terminal domain-like"/>
    <property type="match status" value="1"/>
</dbReference>
<accession>A0A4Q0UAM5</accession>
<dbReference type="GO" id="GO:0008236">
    <property type="term" value="F:serine-type peptidase activity"/>
    <property type="evidence" value="ECO:0007669"/>
    <property type="project" value="UniProtKB-KW"/>
</dbReference>
<dbReference type="AlphaFoldDB" id="A0A4Q0UAM5"/>
<dbReference type="InterPro" id="IPR027461">
    <property type="entry name" value="Carboxypeptidase_A_C_sf"/>
</dbReference>
<comment type="caution">
    <text evidence="6">The sequence shown here is derived from an EMBL/GenBank/DDBJ whole genome shotgun (WGS) entry which is preliminary data.</text>
</comment>
<dbReference type="InterPro" id="IPR029062">
    <property type="entry name" value="Class_I_gatase-like"/>
</dbReference>
<proteinExistence type="inferred from homology"/>
<keyword evidence="2" id="KW-0121">Carboxypeptidase</keyword>
<evidence type="ECO:0000256" key="5">
    <source>
        <dbReference type="ARBA" id="ARBA00022825"/>
    </source>
</evidence>
<dbReference type="InterPro" id="IPR040449">
    <property type="entry name" value="Peptidase_S66_N"/>
</dbReference>
<dbReference type="PANTHER" id="PTHR30237">
    <property type="entry name" value="MURAMOYLTETRAPEPTIDE CARBOXYPEPTIDASE"/>
    <property type="match status" value="1"/>
</dbReference>
<evidence type="ECO:0000256" key="2">
    <source>
        <dbReference type="ARBA" id="ARBA00022645"/>
    </source>
</evidence>
<dbReference type="InterPro" id="IPR027478">
    <property type="entry name" value="LdcA_N"/>
</dbReference>
<dbReference type="Pfam" id="PF02016">
    <property type="entry name" value="Peptidase_S66"/>
    <property type="match status" value="1"/>
</dbReference>
<dbReference type="InterPro" id="IPR040921">
    <property type="entry name" value="Peptidase_S66C"/>
</dbReference>
<reference evidence="6" key="1">
    <citation type="journal article" date="2021" name="PeerJ">
        <title>Extensive microbial diversity within the chicken gut microbiome revealed by metagenomics and culture.</title>
        <authorList>
            <person name="Gilroy R."/>
            <person name="Ravi A."/>
            <person name="Getino M."/>
            <person name="Pursley I."/>
            <person name="Horton D.L."/>
            <person name="Alikhan N.F."/>
            <person name="Baker D."/>
            <person name="Gharbi K."/>
            <person name="Hall N."/>
            <person name="Watson M."/>
            <person name="Adriaenssens E.M."/>
            <person name="Foster-Nyarko E."/>
            <person name="Jarju S."/>
            <person name="Secka A."/>
            <person name="Antonio M."/>
            <person name="Oren A."/>
            <person name="Chaudhuri R.R."/>
            <person name="La Ragione R."/>
            <person name="Hildebrand F."/>
            <person name="Pallen M.J."/>
        </authorList>
    </citation>
    <scope>NUCLEOTIDE SEQUENCE</scope>
    <source>
        <strain evidence="6">4100</strain>
    </source>
</reference>
<evidence type="ECO:0000256" key="1">
    <source>
        <dbReference type="ARBA" id="ARBA00010233"/>
    </source>
</evidence>
<reference evidence="6" key="2">
    <citation type="submission" date="2021-09" db="EMBL/GenBank/DDBJ databases">
        <authorList>
            <person name="Gilroy R."/>
        </authorList>
    </citation>
    <scope>NUCLEOTIDE SEQUENCE</scope>
    <source>
        <strain evidence="6">4100</strain>
    </source>
</reference>
<dbReference type="Gene3D" id="3.40.50.10740">
    <property type="entry name" value="Class I glutamine amidotransferase-like"/>
    <property type="match status" value="1"/>
</dbReference>